<keyword evidence="1" id="KW-0812">Transmembrane</keyword>
<dbReference type="Proteomes" id="UP000780801">
    <property type="component" value="Unassembled WGS sequence"/>
</dbReference>
<feature type="transmembrane region" description="Helical" evidence="1">
    <location>
        <begin position="39"/>
        <end position="63"/>
    </location>
</feature>
<keyword evidence="2" id="KW-0732">Signal</keyword>
<organism evidence="3 4">
    <name type="scientific">Lunasporangiospora selenospora</name>
    <dbReference type="NCBI Taxonomy" id="979761"/>
    <lineage>
        <taxon>Eukaryota</taxon>
        <taxon>Fungi</taxon>
        <taxon>Fungi incertae sedis</taxon>
        <taxon>Mucoromycota</taxon>
        <taxon>Mortierellomycotina</taxon>
        <taxon>Mortierellomycetes</taxon>
        <taxon>Mortierellales</taxon>
        <taxon>Mortierellaceae</taxon>
        <taxon>Lunasporangiospora</taxon>
    </lineage>
</organism>
<evidence type="ECO:0000256" key="1">
    <source>
        <dbReference type="SAM" id="Phobius"/>
    </source>
</evidence>
<evidence type="ECO:0000256" key="2">
    <source>
        <dbReference type="SAM" id="SignalP"/>
    </source>
</evidence>
<sequence>MSAKTRLNLAVALILATFNVAWAAPKDDDEPEDSSGRVYRWVAIGCGAAINIIIGGYAGLTNILETGGRWTQRLEFVKDESKWWTWMSSIVLIAFAMDVVAFSKGESVDATILLLAAEVGIVIFVYVIQGTIHSEYRYLLWLAWSGKSRTGSDLADGAKITDVLAGSQDLKEKVGYESNVDIPGYGTVFSQKTKQDVIAVLKKGRETDKKTASAVFEHIGRDRMARNFVYPQHQADQSKASILWGGGDCKLFSRRVSRGITGYTLERIRSSYSLINVDETRWMFVAGGIVARNKGLYPALLICGLTKTGVVKGVVGTEGITTIVPNTLLIDEVETTSKWRPRPAKTSRSLYVKESVSQFSGLGQPYCAAVVEMALLLQDVPNDVVIKALNANVEQQSSQKMWDIYDLTHSMELQNAMYVCQYMAFCAKLNWYG</sequence>
<accession>A0A9P6G4G6</accession>
<dbReference type="OrthoDB" id="2434664at2759"/>
<proteinExistence type="predicted"/>
<keyword evidence="1" id="KW-1133">Transmembrane helix</keyword>
<feature type="chain" id="PRO_5040428375" evidence="2">
    <location>
        <begin position="24"/>
        <end position="433"/>
    </location>
</feature>
<name>A0A9P6G4G6_9FUNG</name>
<comment type="caution">
    <text evidence="3">The sequence shown here is derived from an EMBL/GenBank/DDBJ whole genome shotgun (WGS) entry which is preliminary data.</text>
</comment>
<keyword evidence="1" id="KW-0472">Membrane</keyword>
<reference evidence="3" key="1">
    <citation type="journal article" date="2020" name="Fungal Divers.">
        <title>Resolving the Mortierellaceae phylogeny through synthesis of multi-gene phylogenetics and phylogenomics.</title>
        <authorList>
            <person name="Vandepol N."/>
            <person name="Liber J."/>
            <person name="Desiro A."/>
            <person name="Na H."/>
            <person name="Kennedy M."/>
            <person name="Barry K."/>
            <person name="Grigoriev I.V."/>
            <person name="Miller A.N."/>
            <person name="O'Donnell K."/>
            <person name="Stajich J.E."/>
            <person name="Bonito G."/>
        </authorList>
    </citation>
    <scope>NUCLEOTIDE SEQUENCE</scope>
    <source>
        <strain evidence="3">KOD1015</strain>
    </source>
</reference>
<dbReference type="AlphaFoldDB" id="A0A9P6G4G6"/>
<dbReference type="EMBL" id="JAABOA010000077">
    <property type="protein sequence ID" value="KAF9586070.1"/>
    <property type="molecule type" value="Genomic_DNA"/>
</dbReference>
<gene>
    <name evidence="3" type="ORF">BGW38_009985</name>
</gene>
<protein>
    <submittedName>
        <fullName evidence="3">Uncharacterized protein</fullName>
    </submittedName>
</protein>
<feature type="transmembrane region" description="Helical" evidence="1">
    <location>
        <begin position="108"/>
        <end position="128"/>
    </location>
</feature>
<evidence type="ECO:0000313" key="4">
    <source>
        <dbReference type="Proteomes" id="UP000780801"/>
    </source>
</evidence>
<evidence type="ECO:0000313" key="3">
    <source>
        <dbReference type="EMBL" id="KAF9586070.1"/>
    </source>
</evidence>
<feature type="transmembrane region" description="Helical" evidence="1">
    <location>
        <begin position="83"/>
        <end position="102"/>
    </location>
</feature>
<keyword evidence="4" id="KW-1185">Reference proteome</keyword>
<feature type="signal peptide" evidence="2">
    <location>
        <begin position="1"/>
        <end position="23"/>
    </location>
</feature>